<dbReference type="InterPro" id="IPR051312">
    <property type="entry name" value="Diverse_Substr_Oxidored"/>
</dbReference>
<dbReference type="PANTHER" id="PTHR42659:SF2">
    <property type="entry name" value="XANTHINE DEHYDROGENASE SUBUNIT C-RELATED"/>
    <property type="match status" value="1"/>
</dbReference>
<dbReference type="Pfam" id="PF00941">
    <property type="entry name" value="FAD_binding_5"/>
    <property type="match status" value="1"/>
</dbReference>
<keyword evidence="6" id="KW-1185">Reference proteome</keyword>
<dbReference type="InterPro" id="IPR002346">
    <property type="entry name" value="Mopterin_DH_FAD-bd"/>
</dbReference>
<dbReference type="GO" id="GO:0071949">
    <property type="term" value="F:FAD binding"/>
    <property type="evidence" value="ECO:0007669"/>
    <property type="project" value="InterPro"/>
</dbReference>
<dbReference type="PROSITE" id="PS51387">
    <property type="entry name" value="FAD_PCMH"/>
    <property type="match status" value="1"/>
</dbReference>
<reference evidence="5 6" key="1">
    <citation type="submission" date="2014-02" db="EMBL/GenBank/DDBJ databases">
        <title>Kosmotoga genome sequencing.</title>
        <authorList>
            <person name="Pollo S.M."/>
            <person name="Charchuk R."/>
            <person name="Nesbo C.L."/>
        </authorList>
    </citation>
    <scope>NUCLEOTIDE SEQUENCE [LARGE SCALE GENOMIC DNA]</scope>
    <source>
        <strain evidence="5 6">S304</strain>
    </source>
</reference>
<dbReference type="InterPro" id="IPR016167">
    <property type="entry name" value="FAD-bd_PCMH_sub1"/>
</dbReference>
<evidence type="ECO:0000313" key="5">
    <source>
        <dbReference type="EMBL" id="OAA28444.1"/>
    </source>
</evidence>
<dbReference type="PANTHER" id="PTHR42659">
    <property type="entry name" value="XANTHINE DEHYDROGENASE SUBUNIT C-RELATED"/>
    <property type="match status" value="1"/>
</dbReference>
<dbReference type="STRING" id="1453497.AT15_04380"/>
<dbReference type="PATRIC" id="fig|1453497.3.peg.871"/>
<dbReference type="GO" id="GO:0016491">
    <property type="term" value="F:oxidoreductase activity"/>
    <property type="evidence" value="ECO:0007669"/>
    <property type="project" value="UniProtKB-KW"/>
</dbReference>
<dbReference type="OrthoDB" id="9789842at2"/>
<dbReference type="InterPro" id="IPR036683">
    <property type="entry name" value="CO_DH_flav_C_dom_sf"/>
</dbReference>
<dbReference type="Proteomes" id="UP000077339">
    <property type="component" value="Unassembled WGS sequence"/>
</dbReference>
<dbReference type="Gene3D" id="3.30.390.50">
    <property type="entry name" value="CO dehydrogenase flavoprotein, C-terminal domain"/>
    <property type="match status" value="1"/>
</dbReference>
<evidence type="ECO:0000256" key="2">
    <source>
        <dbReference type="ARBA" id="ARBA00022827"/>
    </source>
</evidence>
<organism evidence="5 6">
    <name type="scientific">Kosmotoga arenicorallina S304</name>
    <dbReference type="NCBI Taxonomy" id="1453497"/>
    <lineage>
        <taxon>Bacteria</taxon>
        <taxon>Thermotogati</taxon>
        <taxon>Thermotogota</taxon>
        <taxon>Thermotogae</taxon>
        <taxon>Kosmotogales</taxon>
        <taxon>Kosmotogaceae</taxon>
        <taxon>Kosmotoga</taxon>
    </lineage>
</organism>
<keyword evidence="1" id="KW-0285">Flavoprotein</keyword>
<dbReference type="EMBL" id="JFHK01000022">
    <property type="protein sequence ID" value="OAA28444.1"/>
    <property type="molecule type" value="Genomic_DNA"/>
</dbReference>
<dbReference type="SMART" id="SM01092">
    <property type="entry name" value="CO_deh_flav_C"/>
    <property type="match status" value="1"/>
</dbReference>
<gene>
    <name evidence="5" type="ORF">AT15_04380</name>
</gene>
<dbReference type="SUPFAM" id="SSF55447">
    <property type="entry name" value="CO dehydrogenase flavoprotein C-terminal domain-like"/>
    <property type="match status" value="1"/>
</dbReference>
<dbReference type="InterPro" id="IPR005107">
    <property type="entry name" value="CO_DH_flav_C"/>
</dbReference>
<dbReference type="RefSeq" id="WP_068348532.1">
    <property type="nucleotide sequence ID" value="NZ_JFHK01000022.1"/>
</dbReference>
<dbReference type="SUPFAM" id="SSF56176">
    <property type="entry name" value="FAD-binding/transporter-associated domain-like"/>
    <property type="match status" value="1"/>
</dbReference>
<dbReference type="Gene3D" id="3.30.465.10">
    <property type="match status" value="1"/>
</dbReference>
<comment type="caution">
    <text evidence="5">The sequence shown here is derived from an EMBL/GenBank/DDBJ whole genome shotgun (WGS) entry which is preliminary data.</text>
</comment>
<dbReference type="InterPro" id="IPR016169">
    <property type="entry name" value="FAD-bd_PCMH_sub2"/>
</dbReference>
<evidence type="ECO:0000256" key="3">
    <source>
        <dbReference type="ARBA" id="ARBA00023002"/>
    </source>
</evidence>
<dbReference type="Pfam" id="PF03450">
    <property type="entry name" value="CO_deh_flav_C"/>
    <property type="match status" value="1"/>
</dbReference>
<evidence type="ECO:0000256" key="1">
    <source>
        <dbReference type="ARBA" id="ARBA00022630"/>
    </source>
</evidence>
<dbReference type="InterPro" id="IPR036318">
    <property type="entry name" value="FAD-bd_PCMH-like_sf"/>
</dbReference>
<keyword evidence="3" id="KW-0560">Oxidoreductase</keyword>
<proteinExistence type="predicted"/>
<evidence type="ECO:0000313" key="6">
    <source>
        <dbReference type="Proteomes" id="UP000077339"/>
    </source>
</evidence>
<sequence>MSFDVLMPESEDELLTLLMSENAKIMAGGTDILVRIRAGKIKPEKIISLSKVRGMDEIIDKGDRIYIGCKVTHSAALSSEILKEHSPIMLMALREIGSPQIRNRGTIVGNIVNASPAGDSIIPLYLSNARVVISGPKGEYKLPIEEFIKGPGKTALSIGEFVRAVEFEKSGSWYPLFYKVGQRTAMAIAIASIGLLVKDNNLRIAFGSVAPTVVRAYKAERYFERNNGNIAVMDEFIELCMEYISPIDDVRASAWYRKEVIKNLLRDTFNSLRKKVL</sequence>
<keyword evidence="2" id="KW-0274">FAD</keyword>
<accession>A0A176JXJ4</accession>
<dbReference type="AlphaFoldDB" id="A0A176JXJ4"/>
<dbReference type="Gene3D" id="3.30.43.10">
    <property type="entry name" value="Uridine Diphospho-n-acetylenolpyruvylglucosamine Reductase, domain 2"/>
    <property type="match status" value="1"/>
</dbReference>
<evidence type="ECO:0000259" key="4">
    <source>
        <dbReference type="PROSITE" id="PS51387"/>
    </source>
</evidence>
<feature type="domain" description="FAD-binding PCMH-type" evidence="4">
    <location>
        <begin position="1"/>
        <end position="172"/>
    </location>
</feature>
<dbReference type="InterPro" id="IPR016166">
    <property type="entry name" value="FAD-bd_PCMH"/>
</dbReference>
<name>A0A176JXJ4_9BACT</name>
<protein>
    <submittedName>
        <fullName evidence="5">Molybdopterin dehydrogenase</fullName>
    </submittedName>
</protein>